<reference evidence="9 10" key="1">
    <citation type="submission" date="2019-11" db="EMBL/GenBank/DDBJ databases">
        <title>Terrilactibacillus tamarindus sp. nov. BCM23-1 isolated from bark of Tamarindus indica.</title>
        <authorList>
            <person name="Kingkaew E."/>
            <person name="Tanasupawat S."/>
        </authorList>
    </citation>
    <scope>NUCLEOTIDE SEQUENCE [LARGE SCALE GENOMIC DNA]</scope>
    <source>
        <strain evidence="9 10">BCM23-1</strain>
    </source>
</reference>
<dbReference type="SUPFAM" id="SSF47090">
    <property type="entry name" value="PGBD-like"/>
    <property type="match status" value="1"/>
</dbReference>
<dbReference type="InterPro" id="IPR036365">
    <property type="entry name" value="PGBD-like_sf"/>
</dbReference>
<dbReference type="Pfam" id="PF22694">
    <property type="entry name" value="CtpB_N-like"/>
    <property type="match status" value="1"/>
</dbReference>
<comment type="caution">
    <text evidence="9">The sequence shown here is derived from an EMBL/GenBank/DDBJ whole genome shotgun (WGS) entry which is preliminary data.</text>
</comment>
<evidence type="ECO:0000256" key="7">
    <source>
        <dbReference type="RuleBase" id="RU004404"/>
    </source>
</evidence>
<dbReference type="SUPFAM" id="SSF52096">
    <property type="entry name" value="ClpP/crotonase"/>
    <property type="match status" value="1"/>
</dbReference>
<dbReference type="PANTHER" id="PTHR32060">
    <property type="entry name" value="TAIL-SPECIFIC PROTEASE"/>
    <property type="match status" value="1"/>
</dbReference>
<dbReference type="Gene3D" id="3.90.226.10">
    <property type="entry name" value="2-enoyl-CoA Hydratase, Chain A, domain 1"/>
    <property type="match status" value="1"/>
</dbReference>
<dbReference type="Gene3D" id="1.10.101.10">
    <property type="entry name" value="PGBD-like superfamily/PGBD"/>
    <property type="match status" value="1"/>
</dbReference>
<dbReference type="InterPro" id="IPR002477">
    <property type="entry name" value="Peptidoglycan-bd-like"/>
</dbReference>
<dbReference type="CDD" id="cd07560">
    <property type="entry name" value="Peptidase_S41_CPP"/>
    <property type="match status" value="1"/>
</dbReference>
<dbReference type="InterPro" id="IPR055210">
    <property type="entry name" value="CtpA/B_N"/>
</dbReference>
<keyword evidence="2 7" id="KW-0645">Protease</keyword>
<dbReference type="FunFam" id="2.30.42.10:FF:000063">
    <property type="entry name" value="Peptidase, S41 family"/>
    <property type="match status" value="1"/>
</dbReference>
<dbReference type="GO" id="GO:0004252">
    <property type="term" value="F:serine-type endopeptidase activity"/>
    <property type="evidence" value="ECO:0007669"/>
    <property type="project" value="UniProtKB-EC"/>
</dbReference>
<dbReference type="AlphaFoldDB" id="A0A6N8CR76"/>
<proteinExistence type="inferred from homology"/>
<dbReference type="Pfam" id="PF03572">
    <property type="entry name" value="Peptidase_S41"/>
    <property type="match status" value="1"/>
</dbReference>
<dbReference type="GO" id="GO:0007165">
    <property type="term" value="P:signal transduction"/>
    <property type="evidence" value="ECO:0007669"/>
    <property type="project" value="TreeGrafter"/>
</dbReference>
<dbReference type="CDD" id="cd06782">
    <property type="entry name" value="cpPDZ_CPP-like"/>
    <property type="match status" value="1"/>
</dbReference>
<keyword evidence="4 7" id="KW-0720">Serine protease</keyword>
<keyword evidence="3 7" id="KW-0378">Hydrolase</keyword>
<evidence type="ECO:0000313" key="9">
    <source>
        <dbReference type="EMBL" id="MTT31583.1"/>
    </source>
</evidence>
<accession>A0A6N8CR76</accession>
<dbReference type="Pfam" id="PF17820">
    <property type="entry name" value="PDZ_6"/>
    <property type="match status" value="1"/>
</dbReference>
<dbReference type="InterPro" id="IPR041489">
    <property type="entry name" value="PDZ_6"/>
</dbReference>
<dbReference type="Pfam" id="PF01471">
    <property type="entry name" value="PG_binding_1"/>
    <property type="match status" value="1"/>
</dbReference>
<dbReference type="FunFam" id="3.30.750.44:FF:000001">
    <property type="entry name" value="S41 family peptidase"/>
    <property type="match status" value="1"/>
</dbReference>
<evidence type="ECO:0000313" key="10">
    <source>
        <dbReference type="Proteomes" id="UP000440978"/>
    </source>
</evidence>
<dbReference type="Gene3D" id="2.30.42.10">
    <property type="match status" value="1"/>
</dbReference>
<feature type="domain" description="PDZ" evidence="8">
    <location>
        <begin position="103"/>
        <end position="173"/>
    </location>
</feature>
<dbReference type="OrthoDB" id="9812068at2"/>
<dbReference type="InterPro" id="IPR001478">
    <property type="entry name" value="PDZ"/>
</dbReference>
<dbReference type="SMART" id="SM00228">
    <property type="entry name" value="PDZ"/>
    <property type="match status" value="1"/>
</dbReference>
<dbReference type="PANTHER" id="PTHR32060:SF29">
    <property type="entry name" value="CARBOXY-TERMINAL PROCESSING PROTEASE CTPB"/>
    <property type="match status" value="1"/>
</dbReference>
<keyword evidence="10" id="KW-1185">Reference proteome</keyword>
<dbReference type="Gene3D" id="3.30.750.44">
    <property type="match status" value="1"/>
</dbReference>
<dbReference type="PROSITE" id="PS50106">
    <property type="entry name" value="PDZ"/>
    <property type="match status" value="1"/>
</dbReference>
<dbReference type="InterPro" id="IPR036366">
    <property type="entry name" value="PGBDSf"/>
</dbReference>
<dbReference type="GO" id="GO:0006508">
    <property type="term" value="P:proteolysis"/>
    <property type="evidence" value="ECO:0007669"/>
    <property type="project" value="UniProtKB-KW"/>
</dbReference>
<dbReference type="InterPro" id="IPR029045">
    <property type="entry name" value="ClpP/crotonase-like_dom_sf"/>
</dbReference>
<name>A0A6N8CR76_9BACI</name>
<protein>
    <recommendedName>
        <fullName evidence="6">C-terminal processing peptidase</fullName>
        <ecNumber evidence="6">3.4.21.102</ecNumber>
    </recommendedName>
</protein>
<organism evidence="9 10">
    <name type="scientific">Terrilactibacillus tamarindi</name>
    <dbReference type="NCBI Taxonomy" id="2599694"/>
    <lineage>
        <taxon>Bacteria</taxon>
        <taxon>Bacillati</taxon>
        <taxon>Bacillota</taxon>
        <taxon>Bacilli</taxon>
        <taxon>Bacillales</taxon>
        <taxon>Bacillaceae</taxon>
        <taxon>Terrilactibacillus</taxon>
    </lineage>
</organism>
<evidence type="ECO:0000256" key="1">
    <source>
        <dbReference type="ARBA" id="ARBA00009179"/>
    </source>
</evidence>
<dbReference type="RefSeq" id="WP_155217788.1">
    <property type="nucleotide sequence ID" value="NZ_WNHB01000007.1"/>
</dbReference>
<evidence type="ECO:0000259" key="8">
    <source>
        <dbReference type="PROSITE" id="PS50106"/>
    </source>
</evidence>
<comment type="similarity">
    <text evidence="1 7">Belongs to the peptidase S41A family.</text>
</comment>
<evidence type="ECO:0000256" key="6">
    <source>
        <dbReference type="ARBA" id="ARBA00066637"/>
    </source>
</evidence>
<dbReference type="Proteomes" id="UP000440978">
    <property type="component" value="Unassembled WGS sequence"/>
</dbReference>
<dbReference type="EC" id="3.4.21.102" evidence="6"/>
<dbReference type="GO" id="GO:0030288">
    <property type="term" value="C:outer membrane-bounded periplasmic space"/>
    <property type="evidence" value="ECO:0007669"/>
    <property type="project" value="TreeGrafter"/>
</dbReference>
<dbReference type="EMBL" id="WNHB01000007">
    <property type="protein sequence ID" value="MTT31583.1"/>
    <property type="molecule type" value="Genomic_DNA"/>
</dbReference>
<dbReference type="InterPro" id="IPR005151">
    <property type="entry name" value="Tail-specific_protease"/>
</dbReference>
<sequence length="483" mass="52193">MKKFNGKIVALLVVIALVVGAAASYFVTSTTMKHSQAVVNVDSTSQTSSEAKKINVIHDLIEKSYYKKVSSDKLYDGAIKGMIEALGDPFSSYMDAKTASSFNESLSSSFEGIGAEVQMVGDRVTIVSPIKGSPAEKAGLRPNDQILTINGKSTSGLSLDQAVNKIKGPSGTVVKLEVKRSGSTNTVAFNIKRGKIPLTTVNSKVIKNNQKPIGYINITSFNENTDKEFNKSLNALEDKNIQGLIIDVRGNPGGYLQAVESIASQFITKDKPIVQVEDRQGKRDQFRSSLTKKKPYPIVTLIDEGSASASEILAGAMSEGGGYPLVGMKSFGKGTVQQGIEMSDKSEVKLTMFKWLTPDGNWIHKKGIQPDVKVKQPDYYFASPLNIKKGSVISYDQTGTNVTNLQKMLIGAGFDPGREDGYYNKSTDNAVRQFQKAKNLPVTGSVNQATADALQASVLKVISSGDHDKQLKAALRTLDKEIK</sequence>
<evidence type="ECO:0000256" key="2">
    <source>
        <dbReference type="ARBA" id="ARBA00022670"/>
    </source>
</evidence>
<evidence type="ECO:0000256" key="3">
    <source>
        <dbReference type="ARBA" id="ARBA00022801"/>
    </source>
</evidence>
<dbReference type="SMART" id="SM00245">
    <property type="entry name" value="TSPc"/>
    <property type="match status" value="1"/>
</dbReference>
<gene>
    <name evidence="9" type="ORF">GMB86_06085</name>
</gene>
<comment type="catalytic activity">
    <reaction evidence="5">
        <text>The enzyme shows specific recognition of a C-terminal tripeptide, Xaa-Yaa-Zaa, in which Xaa is preferably Ala or Leu, Yaa is preferably Ala or Tyr, and Zaa is preferably Ala, but then cleaves at a variable distance from the C-terminus. A typical cleavage is -Ala-Ala-|-Arg-Ala-Ala-Lys-Glu-Asn-Tyr-Ala-Leu-Ala-Ala.</text>
        <dbReference type="EC" id="3.4.21.102"/>
    </reaction>
</comment>
<evidence type="ECO:0000256" key="5">
    <source>
        <dbReference type="ARBA" id="ARBA00051784"/>
    </source>
</evidence>
<dbReference type="NCBIfam" id="TIGR00225">
    <property type="entry name" value="prc"/>
    <property type="match status" value="1"/>
</dbReference>
<dbReference type="SUPFAM" id="SSF50156">
    <property type="entry name" value="PDZ domain-like"/>
    <property type="match status" value="1"/>
</dbReference>
<dbReference type="InterPro" id="IPR004447">
    <property type="entry name" value="Peptidase_S41A"/>
</dbReference>
<evidence type="ECO:0000256" key="4">
    <source>
        <dbReference type="ARBA" id="ARBA00022825"/>
    </source>
</evidence>
<dbReference type="InterPro" id="IPR036034">
    <property type="entry name" value="PDZ_sf"/>
</dbReference>